<accession>L8HQ66</accession>
<evidence type="ECO:0000313" key="2">
    <source>
        <dbReference type="EMBL" id="ELR45172.1"/>
    </source>
</evidence>
<gene>
    <name evidence="2" type="ORF">M91_17865</name>
</gene>
<sequence length="175" mass="19175">RTALHLDCANGHSAVVTLLRERKCLLNLCDNENRTALMKKAKPHATLLLEHGADPNVMDVCGNTTLHYAVFCQNISLAAKLLSCDANIEARNKDNLTPLLLAIIERRAQMVEFLVKNGANIHAVDKLKRTALMLAVNYGSTNVVGLLLQQGVDIFSQDVFGQTAEDYAIISGFNM</sequence>
<dbReference type="Pfam" id="PF12796">
    <property type="entry name" value="Ank_2"/>
    <property type="match status" value="1"/>
</dbReference>
<name>L8HQ66_9CETA</name>
<feature type="repeat" description="ANK" evidence="1">
    <location>
        <begin position="61"/>
        <end position="93"/>
    </location>
</feature>
<dbReference type="SMART" id="SM00248">
    <property type="entry name" value="ANK"/>
    <property type="match status" value="4"/>
</dbReference>
<feature type="repeat" description="ANK" evidence="1">
    <location>
        <begin position="94"/>
        <end position="126"/>
    </location>
</feature>
<feature type="repeat" description="ANK" evidence="1">
    <location>
        <begin position="127"/>
        <end position="159"/>
    </location>
</feature>
<feature type="non-terminal residue" evidence="2">
    <location>
        <position position="175"/>
    </location>
</feature>
<dbReference type="PANTHER" id="PTHR24147:SF64">
    <property type="entry name" value="ANKYRIN REPEAT DOMAIN-CONTAINING PROTEIN 19-RELATED"/>
    <property type="match status" value="1"/>
</dbReference>
<dbReference type="PROSITE" id="PS50088">
    <property type="entry name" value="ANK_REPEAT"/>
    <property type="match status" value="3"/>
</dbReference>
<dbReference type="InterPro" id="IPR050657">
    <property type="entry name" value="Ankyrin_repeat_domain"/>
</dbReference>
<evidence type="ECO:0000256" key="1">
    <source>
        <dbReference type="PROSITE-ProRule" id="PRU00023"/>
    </source>
</evidence>
<dbReference type="AlphaFoldDB" id="L8HQ66"/>
<evidence type="ECO:0000313" key="3">
    <source>
        <dbReference type="Proteomes" id="UP000011080"/>
    </source>
</evidence>
<dbReference type="Proteomes" id="UP000011080">
    <property type="component" value="Unassembled WGS sequence"/>
</dbReference>
<protein>
    <submittedName>
        <fullName evidence="2">Putative ankyrin repeat domain-containing protein 19</fullName>
    </submittedName>
</protein>
<dbReference type="SUPFAM" id="SSF48403">
    <property type="entry name" value="Ankyrin repeat"/>
    <property type="match status" value="1"/>
</dbReference>
<dbReference type="Gene3D" id="1.25.40.20">
    <property type="entry name" value="Ankyrin repeat-containing domain"/>
    <property type="match status" value="3"/>
</dbReference>
<keyword evidence="1" id="KW-0040">ANK repeat</keyword>
<dbReference type="InterPro" id="IPR002110">
    <property type="entry name" value="Ankyrin_rpt"/>
</dbReference>
<dbReference type="EMBL" id="JH884432">
    <property type="protein sequence ID" value="ELR45172.1"/>
    <property type="molecule type" value="Genomic_DNA"/>
</dbReference>
<dbReference type="Pfam" id="PF00023">
    <property type="entry name" value="Ank"/>
    <property type="match status" value="1"/>
</dbReference>
<reference evidence="2 3" key="1">
    <citation type="journal article" date="2012" name="Nat. Genet.">
        <title>The yak genome and adaptation to life at high altitude.</title>
        <authorList>
            <person name="Qiu Q."/>
            <person name="Zhang G."/>
            <person name="Ma T."/>
            <person name="Qian W."/>
            <person name="Wang J."/>
            <person name="Ye Z."/>
            <person name="Cao C."/>
            <person name="Hu Q."/>
            <person name="Kim J."/>
            <person name="Larkin D.M."/>
            <person name="Auvil L."/>
            <person name="Capitanu B."/>
            <person name="Ma J."/>
            <person name="Lewin H.A."/>
            <person name="Qian X."/>
            <person name="Lang Y."/>
            <person name="Zhou R."/>
            <person name="Wang L."/>
            <person name="Wang K."/>
            <person name="Xia J."/>
            <person name="Liao S."/>
            <person name="Pan S."/>
            <person name="Lu X."/>
            <person name="Hou H."/>
            <person name="Wang Y."/>
            <person name="Zang X."/>
            <person name="Yin Y."/>
            <person name="Ma H."/>
            <person name="Zhang J."/>
            <person name="Wang Z."/>
            <person name="Zhang Y."/>
            <person name="Zhang D."/>
            <person name="Yonezawa T."/>
            <person name="Hasegawa M."/>
            <person name="Zhong Y."/>
            <person name="Liu W."/>
            <person name="Zhang Y."/>
            <person name="Huang Z."/>
            <person name="Zhang S."/>
            <person name="Long R."/>
            <person name="Yang H."/>
            <person name="Wang J."/>
            <person name="Lenstra J.A."/>
            <person name="Cooper D.N."/>
            <person name="Wu Y."/>
            <person name="Wang J."/>
            <person name="Shi P."/>
            <person name="Wang J."/>
            <person name="Liu J."/>
        </authorList>
    </citation>
    <scope>NUCLEOTIDE SEQUENCE [LARGE SCALE GENOMIC DNA]</scope>
    <source>
        <strain evidence="3">yakQH1</strain>
    </source>
</reference>
<dbReference type="PROSITE" id="PS50297">
    <property type="entry name" value="ANK_REP_REGION"/>
    <property type="match status" value="2"/>
</dbReference>
<dbReference type="InterPro" id="IPR036770">
    <property type="entry name" value="Ankyrin_rpt-contain_sf"/>
</dbReference>
<dbReference type="PANTHER" id="PTHR24147">
    <property type="entry name" value="ANKYRIN REPEAT DOMAIN 36-RELATED"/>
    <property type="match status" value="1"/>
</dbReference>
<proteinExistence type="predicted"/>
<organism evidence="2 3">
    <name type="scientific">Bos mutus</name>
    <name type="common">wild yak</name>
    <dbReference type="NCBI Taxonomy" id="72004"/>
    <lineage>
        <taxon>Eukaryota</taxon>
        <taxon>Metazoa</taxon>
        <taxon>Chordata</taxon>
        <taxon>Craniata</taxon>
        <taxon>Vertebrata</taxon>
        <taxon>Euteleostomi</taxon>
        <taxon>Mammalia</taxon>
        <taxon>Eutheria</taxon>
        <taxon>Laurasiatheria</taxon>
        <taxon>Artiodactyla</taxon>
        <taxon>Ruminantia</taxon>
        <taxon>Pecora</taxon>
        <taxon>Bovidae</taxon>
        <taxon>Bovinae</taxon>
        <taxon>Bos</taxon>
    </lineage>
</organism>